<proteinExistence type="predicted"/>
<reference evidence="1" key="1">
    <citation type="submission" date="2021-05" db="EMBL/GenBank/DDBJ databases">
        <authorList>
            <person name="Alioto T."/>
            <person name="Alioto T."/>
            <person name="Gomez Garrido J."/>
        </authorList>
    </citation>
    <scope>NUCLEOTIDE SEQUENCE</scope>
</reference>
<name>A0A8D8Q015_9HEMI</name>
<dbReference type="EMBL" id="HBUF01047750">
    <property type="protein sequence ID" value="CAG6620436.1"/>
    <property type="molecule type" value="Transcribed_RNA"/>
</dbReference>
<organism evidence="1">
    <name type="scientific">Cacopsylla melanoneura</name>
    <dbReference type="NCBI Taxonomy" id="428564"/>
    <lineage>
        <taxon>Eukaryota</taxon>
        <taxon>Metazoa</taxon>
        <taxon>Ecdysozoa</taxon>
        <taxon>Arthropoda</taxon>
        <taxon>Hexapoda</taxon>
        <taxon>Insecta</taxon>
        <taxon>Pterygota</taxon>
        <taxon>Neoptera</taxon>
        <taxon>Paraneoptera</taxon>
        <taxon>Hemiptera</taxon>
        <taxon>Sternorrhyncha</taxon>
        <taxon>Psylloidea</taxon>
        <taxon>Psyllidae</taxon>
        <taxon>Psyllinae</taxon>
        <taxon>Cacopsylla</taxon>
    </lineage>
</organism>
<protein>
    <submittedName>
        <fullName evidence="1">Uncharacterized protein</fullName>
    </submittedName>
</protein>
<sequence length="116" mass="13343">MSEIQGPSFDTRGQLGLFSDCMLIAIFYLRLDIKLFQQLLLGFSIFLLKRSVVYLLPEVLQPLIVRPTALVNSLPIMLVALRPRPPLHDRFLNIKILRNLSCWNSRLVGLGFSYLR</sequence>
<accession>A0A8D8Q015</accession>
<evidence type="ECO:0000313" key="1">
    <source>
        <dbReference type="EMBL" id="CAG6620436.1"/>
    </source>
</evidence>
<dbReference type="AlphaFoldDB" id="A0A8D8Q015"/>